<keyword evidence="1" id="KW-0472">Membrane</keyword>
<protein>
    <submittedName>
        <fullName evidence="2">Uncharacterized protein</fullName>
    </submittedName>
</protein>
<accession>A0ABR8NTS9</accession>
<evidence type="ECO:0000313" key="2">
    <source>
        <dbReference type="EMBL" id="MBD5769459.1"/>
    </source>
</evidence>
<keyword evidence="1" id="KW-0812">Transmembrane</keyword>
<reference evidence="2 3" key="1">
    <citation type="submission" date="2020-09" db="EMBL/GenBank/DDBJ databases">
        <title>Marinomonas sp. nov., isolated from the cysticercosis algae of Qingdao, China.</title>
        <authorList>
            <person name="Sun X."/>
        </authorList>
    </citation>
    <scope>NUCLEOTIDE SEQUENCE [LARGE SCALE GENOMIC DNA]</scope>
    <source>
        <strain evidence="2 3">SM2066</strain>
    </source>
</reference>
<keyword evidence="1" id="KW-1133">Transmembrane helix</keyword>
<comment type="caution">
    <text evidence="2">The sequence shown here is derived from an EMBL/GenBank/DDBJ whole genome shotgun (WGS) entry which is preliminary data.</text>
</comment>
<gene>
    <name evidence="2" type="ORF">IF202_00200</name>
</gene>
<organism evidence="2 3">
    <name type="scientific">Marinomonas colpomeniae</name>
    <dbReference type="NCBI Taxonomy" id="2774408"/>
    <lineage>
        <taxon>Bacteria</taxon>
        <taxon>Pseudomonadati</taxon>
        <taxon>Pseudomonadota</taxon>
        <taxon>Gammaproteobacteria</taxon>
        <taxon>Oceanospirillales</taxon>
        <taxon>Oceanospirillaceae</taxon>
        <taxon>Marinomonas</taxon>
    </lineage>
</organism>
<keyword evidence="3" id="KW-1185">Reference proteome</keyword>
<proteinExistence type="predicted"/>
<name>A0ABR8NTS9_9GAMM</name>
<feature type="transmembrane region" description="Helical" evidence="1">
    <location>
        <begin position="57"/>
        <end position="75"/>
    </location>
</feature>
<dbReference type="Proteomes" id="UP000604161">
    <property type="component" value="Unassembled WGS sequence"/>
</dbReference>
<sequence>MARSKNMHDVKKADGGGNKGLVIGGRGYVPLFMSSMVFIVALVWAVAEGGKENLEPYVALFGGAAALLSFIFINTKKTRPELAINLTHVLAFPQDNEPEELFSINIANHSKERVYIKSLNFNLNDAAKSDLVHATDRLGKSIGGALIDAGQSISFKFLKARLTKQLIETSHELESICVYDQLGYKFDLKDKYVKTIREEIEKRKGHSIE</sequence>
<evidence type="ECO:0000256" key="1">
    <source>
        <dbReference type="SAM" id="Phobius"/>
    </source>
</evidence>
<dbReference type="RefSeq" id="WP_191592862.1">
    <property type="nucleotide sequence ID" value="NZ_JACYFC010000001.1"/>
</dbReference>
<feature type="transmembrane region" description="Helical" evidence="1">
    <location>
        <begin position="21"/>
        <end position="45"/>
    </location>
</feature>
<evidence type="ECO:0000313" key="3">
    <source>
        <dbReference type="Proteomes" id="UP000604161"/>
    </source>
</evidence>
<dbReference type="EMBL" id="JACYFC010000001">
    <property type="protein sequence ID" value="MBD5769459.1"/>
    <property type="molecule type" value="Genomic_DNA"/>
</dbReference>